<accession>A0A9D9NL26</accession>
<organism evidence="3 4">
    <name type="scientific">Candidatus Cryptobacteroides excrementipullorum</name>
    <dbReference type="NCBI Taxonomy" id="2840761"/>
    <lineage>
        <taxon>Bacteria</taxon>
        <taxon>Pseudomonadati</taxon>
        <taxon>Bacteroidota</taxon>
        <taxon>Bacteroidia</taxon>
        <taxon>Bacteroidales</taxon>
        <taxon>Candidatus Cryptobacteroides</taxon>
    </lineage>
</organism>
<sequence>MDSNTELRKFHEVCQALEKGEIRVAEKKDGEWKVNTWIKEVILSGFRYGQMRDMSQGGFSFFDKDTIPVRRFTIDDKVRIVPGGSAIRTGAYLAPSVIVMPPSYINIGAYVDSDTMIDSHALVGSCAQVGKHVHLSAASQLGGVLEPVGALPVIIEDNVFIGGNCGIYEGTIVRENAVIGTGVIINSSTAIFDATTGEFIKADGNGQMVVPAGAVVVAGSRPVSKGPGMDKGIHLYTPVIVKYRDSKTDGSVTLESVLRD</sequence>
<comment type="caution">
    <text evidence="3">The sequence shown here is derived from an EMBL/GenBank/DDBJ whole genome shotgun (WGS) entry which is preliminary data.</text>
</comment>
<dbReference type="PANTHER" id="PTHR43300:SF10">
    <property type="entry name" value="2,3,4,5-TETRAHYDROPYRIDINE-2,6-DICARBOXYLATE N-ACETYLTRANSFERASE"/>
    <property type="match status" value="1"/>
</dbReference>
<dbReference type="CDD" id="cd03350">
    <property type="entry name" value="LbH_THP_succinylT"/>
    <property type="match status" value="1"/>
</dbReference>
<evidence type="ECO:0000256" key="1">
    <source>
        <dbReference type="ARBA" id="ARBA00007274"/>
    </source>
</evidence>
<comment type="similarity">
    <text evidence="1">Belongs to the transferase hexapeptide repeat family.</text>
</comment>
<protein>
    <submittedName>
        <fullName evidence="3">2,3,4,5-tetrahydropyridine-2,6-dicarboxylate N-succinyltransferase</fullName>
        <ecNumber evidence="3">2.3.1.117</ecNumber>
    </submittedName>
</protein>
<dbReference type="Pfam" id="PF14805">
    <property type="entry name" value="THDPS_N_2"/>
    <property type="match status" value="1"/>
</dbReference>
<evidence type="ECO:0000313" key="4">
    <source>
        <dbReference type="Proteomes" id="UP000823771"/>
    </source>
</evidence>
<dbReference type="Pfam" id="PF14602">
    <property type="entry name" value="Hexapep_2"/>
    <property type="match status" value="1"/>
</dbReference>
<keyword evidence="3" id="KW-0012">Acyltransferase</keyword>
<dbReference type="InterPro" id="IPR011004">
    <property type="entry name" value="Trimer_LpxA-like_sf"/>
</dbReference>
<dbReference type="AlphaFoldDB" id="A0A9D9NL26"/>
<name>A0A9D9NL26_9BACT</name>
<dbReference type="InterPro" id="IPR023180">
    <property type="entry name" value="THP_succinylTrfase_dom1"/>
</dbReference>
<evidence type="ECO:0000313" key="3">
    <source>
        <dbReference type="EMBL" id="MBO8477395.1"/>
    </source>
</evidence>
<dbReference type="Proteomes" id="UP000823771">
    <property type="component" value="Unassembled WGS sequence"/>
</dbReference>
<dbReference type="InterPro" id="IPR001451">
    <property type="entry name" value="Hexapep"/>
</dbReference>
<evidence type="ECO:0000259" key="2">
    <source>
        <dbReference type="Pfam" id="PF14805"/>
    </source>
</evidence>
<reference evidence="3" key="2">
    <citation type="journal article" date="2021" name="PeerJ">
        <title>Extensive microbial diversity within the chicken gut microbiome revealed by metagenomics and culture.</title>
        <authorList>
            <person name="Gilroy R."/>
            <person name="Ravi A."/>
            <person name="Getino M."/>
            <person name="Pursley I."/>
            <person name="Horton D.L."/>
            <person name="Alikhan N.F."/>
            <person name="Baker D."/>
            <person name="Gharbi K."/>
            <person name="Hall N."/>
            <person name="Watson M."/>
            <person name="Adriaenssens E.M."/>
            <person name="Foster-Nyarko E."/>
            <person name="Jarju S."/>
            <person name="Secka A."/>
            <person name="Antonio M."/>
            <person name="Oren A."/>
            <person name="Chaudhuri R.R."/>
            <person name="La Ragione R."/>
            <person name="Hildebrand F."/>
            <person name="Pallen M.J."/>
        </authorList>
    </citation>
    <scope>NUCLEOTIDE SEQUENCE</scope>
    <source>
        <strain evidence="3">2478</strain>
    </source>
</reference>
<keyword evidence="3" id="KW-0808">Transferase</keyword>
<dbReference type="PANTHER" id="PTHR43300">
    <property type="entry name" value="ACETYLTRANSFERASE"/>
    <property type="match status" value="1"/>
</dbReference>
<dbReference type="InterPro" id="IPR050179">
    <property type="entry name" value="Trans_hexapeptide_repeat"/>
</dbReference>
<dbReference type="EMBL" id="JADILZ010000009">
    <property type="protein sequence ID" value="MBO8477395.1"/>
    <property type="molecule type" value="Genomic_DNA"/>
</dbReference>
<dbReference type="Gene3D" id="2.160.10.10">
    <property type="entry name" value="Hexapeptide repeat proteins"/>
    <property type="match status" value="1"/>
</dbReference>
<feature type="domain" description="Tetrahydrodipicolinate-N-succinyltransferase chain A" evidence="2">
    <location>
        <begin position="9"/>
        <end position="47"/>
    </location>
</feature>
<dbReference type="Gene3D" id="1.10.166.10">
    <property type="entry name" value="Tetrahydrodipicolinate-N-succinyltransferase, N-terminal domain"/>
    <property type="match status" value="1"/>
</dbReference>
<dbReference type="GO" id="GO:0008666">
    <property type="term" value="F:2,3,4,5-tetrahydropyridine-2,6-dicarboxylate N-succinyltransferase activity"/>
    <property type="evidence" value="ECO:0007669"/>
    <property type="project" value="UniProtKB-EC"/>
</dbReference>
<reference evidence="3" key="1">
    <citation type="submission" date="2020-10" db="EMBL/GenBank/DDBJ databases">
        <authorList>
            <person name="Gilroy R."/>
        </authorList>
    </citation>
    <scope>NUCLEOTIDE SEQUENCE</scope>
    <source>
        <strain evidence="3">2478</strain>
    </source>
</reference>
<dbReference type="EC" id="2.3.1.117" evidence="3"/>
<proteinExistence type="inferred from homology"/>
<dbReference type="SUPFAM" id="SSF51161">
    <property type="entry name" value="Trimeric LpxA-like enzymes"/>
    <property type="match status" value="1"/>
</dbReference>
<dbReference type="InterPro" id="IPR037133">
    <property type="entry name" value="THP_succinylTrfase_N_sf"/>
</dbReference>
<dbReference type="NCBIfam" id="NF008808">
    <property type="entry name" value="PRK11830.1"/>
    <property type="match status" value="1"/>
</dbReference>
<gene>
    <name evidence="3" type="ORF">IAB80_00605</name>
</gene>